<dbReference type="RefSeq" id="YP_010661120.1">
    <property type="nucleotide sequence ID" value="NC_070882.1"/>
</dbReference>
<keyword evidence="2" id="KW-1185">Reference proteome</keyword>
<accession>A0A5C1K8H6</accession>
<dbReference type="GeneID" id="77937130"/>
<dbReference type="Proteomes" id="UP000322144">
    <property type="component" value="Segment"/>
</dbReference>
<evidence type="ECO:0000313" key="1">
    <source>
        <dbReference type="EMBL" id="QEM42109.1"/>
    </source>
</evidence>
<protein>
    <submittedName>
        <fullName evidence="1">Uncharacterized protein</fullName>
    </submittedName>
</protein>
<sequence length="56" mass="6354">MVPNLSIKAIHARQTPEQLAGNREKTLEALAKFNQAQRKLEEHCKRNGLEVPIMVC</sequence>
<evidence type="ECO:0000313" key="2">
    <source>
        <dbReference type="Proteomes" id="UP000322144"/>
    </source>
</evidence>
<organism evidence="1 2">
    <name type="scientific">Pseudomonas phage vB_PaeM_PS119XW</name>
    <dbReference type="NCBI Taxonomy" id="2601632"/>
    <lineage>
        <taxon>Viruses</taxon>
        <taxon>Duplodnaviria</taxon>
        <taxon>Heunggongvirae</taxon>
        <taxon>Uroviricota</taxon>
        <taxon>Caudoviricetes</taxon>
        <taxon>Chimalliviridae</taxon>
        <taxon>Pawinskivirus</taxon>
        <taxon>Pawinskivirus PS119XW</taxon>
    </lineage>
</organism>
<dbReference type="KEGG" id="vg:77937130"/>
<proteinExistence type="predicted"/>
<dbReference type="EMBL" id="MN103543">
    <property type="protein sequence ID" value="QEM42109.1"/>
    <property type="molecule type" value="Genomic_DNA"/>
</dbReference>
<name>A0A5C1K8H6_9CAUD</name>
<reference evidence="1 2" key="1">
    <citation type="submission" date="2019-06" db="EMBL/GenBank/DDBJ databases">
        <title>A distant relative of Phikzvirus genus phages from a therapeutic phage collection.</title>
        <authorList>
            <person name="Hejnowicz M.S."/>
            <person name="Dabrowski K."/>
            <person name="Gawor J."/>
            <person name="Weber-Dabrowska B."/>
            <person name="Gromadka R."/>
            <person name="Lobocka M.B."/>
        </authorList>
    </citation>
    <scope>NUCLEOTIDE SEQUENCE [LARGE SCALE GENOMIC DNA]</scope>
</reference>